<comment type="caution">
    <text evidence="1">The sequence shown here is derived from an EMBL/GenBank/DDBJ whole genome shotgun (WGS) entry which is preliminary data.</text>
</comment>
<reference evidence="1 2" key="1">
    <citation type="journal article" date="2016" name="Nat. Commun.">
        <title>Thousands of microbial genomes shed light on interconnected biogeochemical processes in an aquifer system.</title>
        <authorList>
            <person name="Anantharaman K."/>
            <person name="Brown C.T."/>
            <person name="Hug L.A."/>
            <person name="Sharon I."/>
            <person name="Castelle C.J."/>
            <person name="Probst A.J."/>
            <person name="Thomas B.C."/>
            <person name="Singh A."/>
            <person name="Wilkins M.J."/>
            <person name="Karaoz U."/>
            <person name="Brodie E.L."/>
            <person name="Williams K.H."/>
            <person name="Hubbard S.S."/>
            <person name="Banfield J.F."/>
        </authorList>
    </citation>
    <scope>NUCLEOTIDE SEQUENCE [LARGE SCALE GENOMIC DNA]</scope>
</reference>
<dbReference type="Proteomes" id="UP000177383">
    <property type="component" value="Unassembled WGS sequence"/>
</dbReference>
<evidence type="ECO:0000313" key="1">
    <source>
        <dbReference type="EMBL" id="OGG14852.1"/>
    </source>
</evidence>
<proteinExistence type="predicted"/>
<organism evidence="1 2">
    <name type="scientific">Candidatus Gottesmanbacteria bacterium RIFCSPHIGHO2_01_FULL_39_10</name>
    <dbReference type="NCBI Taxonomy" id="1798375"/>
    <lineage>
        <taxon>Bacteria</taxon>
        <taxon>Candidatus Gottesmaniibacteriota</taxon>
    </lineage>
</organism>
<dbReference type="AlphaFoldDB" id="A0A1F5ZRX3"/>
<protein>
    <submittedName>
        <fullName evidence="1">Uncharacterized protein</fullName>
    </submittedName>
</protein>
<dbReference type="EMBL" id="MFJE01000010">
    <property type="protein sequence ID" value="OGG14852.1"/>
    <property type="molecule type" value="Genomic_DNA"/>
</dbReference>
<evidence type="ECO:0000313" key="2">
    <source>
        <dbReference type="Proteomes" id="UP000177383"/>
    </source>
</evidence>
<gene>
    <name evidence="1" type="ORF">A2773_07285</name>
</gene>
<name>A0A1F5ZRX3_9BACT</name>
<accession>A0A1F5ZRX3</accession>
<sequence>MLSQNDIKIIKNLLKDVSTKKDLKRFETRVTKRFDQIDKKFVDLFDFLDKDVMKHKRRIKTIEESLGITPDLSN</sequence>